<dbReference type="PANTHER" id="PTHR43715">
    <property type="entry name" value="GDP-MANNOSE 4,6-DEHYDRATASE"/>
    <property type="match status" value="1"/>
</dbReference>
<keyword evidence="5" id="KW-0521">NADP</keyword>
<comment type="cofactor">
    <cofactor evidence="1 5">
        <name>NADP(+)</name>
        <dbReference type="ChEBI" id="CHEBI:58349"/>
    </cofactor>
</comment>
<sequence length="383" mass="43583">MDTNKPKIAFVTGITGQDGAYLAEFLLRKGYIVHGLKRRSSLFNTDRIDHLYQDPHLSHRNFILHYGDLTDSSNLIRIIQEIQPDEIYNLAAQSHVKVSFDTPEYTANADGIGTLRILDAVRLLGLAKRTRIYQASTSELYGLVQAVPQTETTPFYPRSPYAVAKLYGYWITVNYREAYGMYACNGILFNHESPVRGETFVTRKITRAVAKIALGLQDKLYLGNLSAQRDWGHAKDYVEAMWLILQQEQPEDFVIATGETTTVRDFVRMAFAELGIDVEFSGKDTAEKGVIIDRDEEVLRRLNIPAENIKLGQTVVKVDPQYFRPTEVDLLIGDPSKAKNKLGWTPKYTLSMLVKDMVDSDLQLMRKEEYLKKGGFTTLNYFE</sequence>
<evidence type="ECO:0000259" key="6">
    <source>
        <dbReference type="Pfam" id="PF16363"/>
    </source>
</evidence>
<dbReference type="Proteomes" id="UP001597545">
    <property type="component" value="Unassembled WGS sequence"/>
</dbReference>
<comment type="catalytic activity">
    <reaction evidence="5">
        <text>GDP-alpha-D-mannose = GDP-4-dehydro-alpha-D-rhamnose + H2O</text>
        <dbReference type="Rhea" id="RHEA:23820"/>
        <dbReference type="ChEBI" id="CHEBI:15377"/>
        <dbReference type="ChEBI" id="CHEBI:57527"/>
        <dbReference type="ChEBI" id="CHEBI:57964"/>
        <dbReference type="EC" id="4.2.1.47"/>
    </reaction>
</comment>
<evidence type="ECO:0000256" key="4">
    <source>
        <dbReference type="ARBA" id="ARBA00023239"/>
    </source>
</evidence>
<dbReference type="Gene3D" id="3.90.25.10">
    <property type="entry name" value="UDP-galactose 4-epimerase, domain 1"/>
    <property type="match status" value="1"/>
</dbReference>
<dbReference type="CDD" id="cd05260">
    <property type="entry name" value="GDP_MD_SDR_e"/>
    <property type="match status" value="1"/>
</dbReference>
<dbReference type="GO" id="GO:0008446">
    <property type="term" value="F:GDP-mannose 4,6-dehydratase activity"/>
    <property type="evidence" value="ECO:0007669"/>
    <property type="project" value="UniProtKB-EC"/>
</dbReference>
<dbReference type="InterPro" id="IPR036291">
    <property type="entry name" value="NAD(P)-bd_dom_sf"/>
</dbReference>
<comment type="similarity">
    <text evidence="2 5">Belongs to the NAD(P)-dependent epimerase/dehydratase family. GDP-mannose 4,6-dehydratase subfamily.</text>
</comment>
<keyword evidence="8" id="KW-1185">Reference proteome</keyword>
<dbReference type="Gene3D" id="3.40.50.720">
    <property type="entry name" value="NAD(P)-binding Rossmann-like Domain"/>
    <property type="match status" value="1"/>
</dbReference>
<dbReference type="InterPro" id="IPR006368">
    <property type="entry name" value="GDP_Man_deHydtase"/>
</dbReference>
<evidence type="ECO:0000256" key="2">
    <source>
        <dbReference type="ARBA" id="ARBA00009263"/>
    </source>
</evidence>
<dbReference type="PANTHER" id="PTHR43715:SF1">
    <property type="entry name" value="GDP-MANNOSE 4,6 DEHYDRATASE"/>
    <property type="match status" value="1"/>
</dbReference>
<evidence type="ECO:0000256" key="3">
    <source>
        <dbReference type="ARBA" id="ARBA00011989"/>
    </source>
</evidence>
<dbReference type="SUPFAM" id="SSF51735">
    <property type="entry name" value="NAD(P)-binding Rossmann-fold domains"/>
    <property type="match status" value="1"/>
</dbReference>
<dbReference type="NCBIfam" id="TIGR01472">
    <property type="entry name" value="gmd"/>
    <property type="match status" value="1"/>
</dbReference>
<dbReference type="EMBL" id="JBHULR010000005">
    <property type="protein sequence ID" value="MFD2548559.1"/>
    <property type="molecule type" value="Genomic_DNA"/>
</dbReference>
<keyword evidence="4 5" id="KW-0456">Lyase</keyword>
<name>A0ABW5KK01_9SPHI</name>
<feature type="domain" description="NAD(P)-binding" evidence="6">
    <location>
        <begin position="10"/>
        <end position="357"/>
    </location>
</feature>
<dbReference type="InterPro" id="IPR016040">
    <property type="entry name" value="NAD(P)-bd_dom"/>
</dbReference>
<organism evidence="7 8">
    <name type="scientific">Sphingobacterium suaedae</name>
    <dbReference type="NCBI Taxonomy" id="1686402"/>
    <lineage>
        <taxon>Bacteria</taxon>
        <taxon>Pseudomonadati</taxon>
        <taxon>Bacteroidota</taxon>
        <taxon>Sphingobacteriia</taxon>
        <taxon>Sphingobacteriales</taxon>
        <taxon>Sphingobacteriaceae</taxon>
        <taxon>Sphingobacterium</taxon>
    </lineage>
</organism>
<proteinExistence type="inferred from homology"/>
<comment type="function">
    <text evidence="5">Catalyzes the conversion of GDP-D-mannose to GDP-4-dehydro-6-deoxy-D-mannose.</text>
</comment>
<dbReference type="RefSeq" id="WP_380904449.1">
    <property type="nucleotide sequence ID" value="NZ_JBHUEG010000004.1"/>
</dbReference>
<gene>
    <name evidence="5 7" type="primary">gmd</name>
    <name evidence="7" type="ORF">ACFSR5_12975</name>
</gene>
<evidence type="ECO:0000256" key="5">
    <source>
        <dbReference type="HAMAP-Rule" id="MF_00955"/>
    </source>
</evidence>
<protein>
    <recommendedName>
        <fullName evidence="3 5">GDP-mannose 4,6-dehydratase</fullName>
        <ecNumber evidence="3 5">4.2.1.47</ecNumber>
    </recommendedName>
    <alternativeName>
        <fullName evidence="5">GDP-D-mannose dehydratase</fullName>
    </alternativeName>
</protein>
<evidence type="ECO:0000313" key="8">
    <source>
        <dbReference type="Proteomes" id="UP001597545"/>
    </source>
</evidence>
<dbReference type="Pfam" id="PF16363">
    <property type="entry name" value="GDP_Man_Dehyd"/>
    <property type="match status" value="1"/>
</dbReference>
<dbReference type="HAMAP" id="MF_00955">
    <property type="entry name" value="GDP_Man_dehydratase"/>
    <property type="match status" value="1"/>
</dbReference>
<dbReference type="EC" id="4.2.1.47" evidence="3 5"/>
<comment type="caution">
    <text evidence="7">The sequence shown here is derived from an EMBL/GenBank/DDBJ whole genome shotgun (WGS) entry which is preliminary data.</text>
</comment>
<comment type="caution">
    <text evidence="5">Lacks conserved residue(s) required for the propagation of feature annotation.</text>
</comment>
<evidence type="ECO:0000313" key="7">
    <source>
        <dbReference type="EMBL" id="MFD2548559.1"/>
    </source>
</evidence>
<accession>A0ABW5KK01</accession>
<reference evidence="8" key="1">
    <citation type="journal article" date="2019" name="Int. J. Syst. Evol. Microbiol.">
        <title>The Global Catalogue of Microorganisms (GCM) 10K type strain sequencing project: providing services to taxonomists for standard genome sequencing and annotation.</title>
        <authorList>
            <consortium name="The Broad Institute Genomics Platform"/>
            <consortium name="The Broad Institute Genome Sequencing Center for Infectious Disease"/>
            <person name="Wu L."/>
            <person name="Ma J."/>
        </authorList>
    </citation>
    <scope>NUCLEOTIDE SEQUENCE [LARGE SCALE GENOMIC DNA]</scope>
    <source>
        <strain evidence="8">KCTC 42662</strain>
    </source>
</reference>
<evidence type="ECO:0000256" key="1">
    <source>
        <dbReference type="ARBA" id="ARBA00001937"/>
    </source>
</evidence>